<evidence type="ECO:0000256" key="11">
    <source>
        <dbReference type="ARBA" id="ARBA00023306"/>
    </source>
</evidence>
<keyword evidence="6 12" id="KW-0863">Zinc-finger</keyword>
<dbReference type="SMART" id="SM00184">
    <property type="entry name" value="RING"/>
    <property type="match status" value="1"/>
</dbReference>
<evidence type="ECO:0000256" key="13">
    <source>
        <dbReference type="PROSITE-ProRule" id="PRU00358"/>
    </source>
</evidence>
<evidence type="ECO:0000256" key="5">
    <source>
        <dbReference type="ARBA" id="ARBA00022723"/>
    </source>
</evidence>
<evidence type="ECO:0000256" key="8">
    <source>
        <dbReference type="ARBA" id="ARBA00022833"/>
    </source>
</evidence>
<dbReference type="GO" id="GO:0008270">
    <property type="term" value="F:zinc ion binding"/>
    <property type="evidence" value="ECO:0007669"/>
    <property type="project" value="UniProtKB-KW"/>
</dbReference>
<dbReference type="GO" id="GO:0044027">
    <property type="term" value="P:negative regulation of gene expression via chromosomal CpG island methylation"/>
    <property type="evidence" value="ECO:0007669"/>
    <property type="project" value="TreeGrafter"/>
</dbReference>
<dbReference type="InterPro" id="IPR036987">
    <property type="entry name" value="SRA-YDG_sf"/>
</dbReference>
<dbReference type="Proteomes" id="UP000193411">
    <property type="component" value="Unassembled WGS sequence"/>
</dbReference>
<dbReference type="SUPFAM" id="SSF57903">
    <property type="entry name" value="FYVE/PHD zinc finger"/>
    <property type="match status" value="1"/>
</dbReference>
<dbReference type="GO" id="GO:0005634">
    <property type="term" value="C:nucleus"/>
    <property type="evidence" value="ECO:0007669"/>
    <property type="project" value="UniProtKB-SubCell"/>
</dbReference>
<dbReference type="PROSITE" id="PS50053">
    <property type="entry name" value="UBIQUITIN_2"/>
    <property type="match status" value="1"/>
</dbReference>
<evidence type="ECO:0000256" key="1">
    <source>
        <dbReference type="ARBA" id="ARBA00000900"/>
    </source>
</evidence>
<dbReference type="Pfam" id="PF00240">
    <property type="entry name" value="ubiquitin"/>
    <property type="match status" value="1"/>
</dbReference>
<feature type="compositionally biased region" description="Acidic residues" evidence="14">
    <location>
        <begin position="557"/>
        <end position="580"/>
    </location>
</feature>
<dbReference type="InterPro" id="IPR000626">
    <property type="entry name" value="Ubiquitin-like_dom"/>
</dbReference>
<comment type="catalytic activity">
    <reaction evidence="1">
        <text>S-ubiquitinyl-[E2 ubiquitin-conjugating enzyme]-L-cysteine + [acceptor protein]-L-lysine = [E2 ubiquitin-conjugating enzyme]-L-cysteine + N(6)-ubiquitinyl-[acceptor protein]-L-lysine.</text>
        <dbReference type="EC" id="2.3.2.27"/>
    </reaction>
</comment>
<gene>
    <name evidence="19" type="ORF">BCR44DRAFT_1497926</name>
</gene>
<keyword evidence="4" id="KW-0808">Transferase</keyword>
<keyword evidence="9" id="KW-0238">DNA-binding</keyword>
<sequence>MGRTSSRLAEAAAASSSSSAPASKRPTTTSQSKSKTKDNAAGTSAAPPPPSSSSSSSTATKADMSKVSTFVLFRNPFNPTAPDVPVSFVAKSDLVASLRERAADELGIQVPLDRFQMMYLGQILQDTHSLHDYSIDQSSVIQWRIRPAETRLPPSPPVSSSRPASAASQYSTAASCSDAHDDLSDADSDSSSTEAYELFDNRDLTDADIDQYAWLTTPSTPPKVASSLLEGELAEYLCGPCAKFPPLARRPKCNQCGCSVCGRLDALHDRVVQCDQCEMYEHFECAGLLEVPPVKHWFCARCRNDGQVKKAERKTKGKAATAKAGWGRGLACAGHLPGGLKDAVAEDHRGKIPGVLCGQMWENRRLCGTYAVHRPTVAGIHAGKKTGDGALSIVLAGGYEDDLDHGDDFFYTGSGGRDLKKEGANLRTGPQTKDQELTAGNLALARTCHAKVDTIRGAEASDWTKSLPVRVVRAKAKTKKMALLHPFSPEEGVRYDGLYKLVKYWPEKGKSGFIVWRYLFRRDDDEPAPWTDEGKEYVREQGLTMVREASKKRPVTVEEDGEDEVDDEGHGDDENADPDDASSSASATTARSSSTAKKRRVTLTVSDELRSLAAQDTPRIAQWADIVDRDDLDPLTIVELVNTMFQCVVCLNEGQGRMSLKCGHLTCADCLKHMLKSSGTAGKACPYCKVEHGLKSASGVKEDAHILKIFQVLHTKPLVSSASRRTEA</sequence>
<dbReference type="UniPathway" id="UPA00143"/>
<evidence type="ECO:0000256" key="14">
    <source>
        <dbReference type="SAM" id="MobiDB-lite"/>
    </source>
</evidence>
<keyword evidence="7" id="KW-0833">Ubl conjugation pathway</keyword>
<dbReference type="InterPro" id="IPR019787">
    <property type="entry name" value="Znf_PHD-finger"/>
</dbReference>
<dbReference type="GO" id="GO:0003677">
    <property type="term" value="F:DNA binding"/>
    <property type="evidence" value="ECO:0007669"/>
    <property type="project" value="UniProtKB-KW"/>
</dbReference>
<dbReference type="Pfam" id="PF13639">
    <property type="entry name" value="zf-RING_2"/>
    <property type="match status" value="1"/>
</dbReference>
<dbReference type="InterPro" id="IPR001841">
    <property type="entry name" value="Znf_RING"/>
</dbReference>
<dbReference type="InterPro" id="IPR001965">
    <property type="entry name" value="Znf_PHD"/>
</dbReference>
<dbReference type="CDD" id="cd15489">
    <property type="entry name" value="PHD_SF"/>
    <property type="match status" value="1"/>
</dbReference>
<dbReference type="OrthoDB" id="2270193at2759"/>
<dbReference type="PANTHER" id="PTHR14140:SF45">
    <property type="entry name" value="RING-TYPE E3 UBIQUITIN TRANSFERASE"/>
    <property type="match status" value="1"/>
</dbReference>
<evidence type="ECO:0000259" key="15">
    <source>
        <dbReference type="PROSITE" id="PS50016"/>
    </source>
</evidence>
<dbReference type="GO" id="GO:0016567">
    <property type="term" value="P:protein ubiquitination"/>
    <property type="evidence" value="ECO:0007669"/>
    <property type="project" value="UniProtKB-UniPathway"/>
</dbReference>
<feature type="domain" description="Ubiquitin-like" evidence="16">
    <location>
        <begin position="89"/>
        <end position="141"/>
    </location>
</feature>
<reference evidence="19 20" key="1">
    <citation type="submission" date="2016-07" db="EMBL/GenBank/DDBJ databases">
        <title>Pervasive Adenine N6-methylation of Active Genes in Fungi.</title>
        <authorList>
            <consortium name="DOE Joint Genome Institute"/>
            <person name="Mondo S.J."/>
            <person name="Dannebaum R.O."/>
            <person name="Kuo R.C."/>
            <person name="Labutti K."/>
            <person name="Haridas S."/>
            <person name="Kuo A."/>
            <person name="Salamov A."/>
            <person name="Ahrendt S.R."/>
            <person name="Lipzen A."/>
            <person name="Sullivan W."/>
            <person name="Andreopoulos W.B."/>
            <person name="Clum A."/>
            <person name="Lindquist E."/>
            <person name="Daum C."/>
            <person name="Ramamoorthy G.K."/>
            <person name="Gryganskyi A."/>
            <person name="Culley D."/>
            <person name="Magnuson J.K."/>
            <person name="James T.Y."/>
            <person name="O'Malley M.A."/>
            <person name="Stajich J.E."/>
            <person name="Spatafora J.W."/>
            <person name="Visel A."/>
            <person name="Grigoriev I.V."/>
        </authorList>
    </citation>
    <scope>NUCLEOTIDE SEQUENCE [LARGE SCALE GENOMIC DNA]</scope>
    <source>
        <strain evidence="19 20">PL171</strain>
    </source>
</reference>
<dbReference type="InterPro" id="IPR013083">
    <property type="entry name" value="Znf_RING/FYVE/PHD"/>
</dbReference>
<dbReference type="CDD" id="cd17039">
    <property type="entry name" value="Ubl_ubiquitin_like"/>
    <property type="match status" value="1"/>
</dbReference>
<dbReference type="InterPro" id="IPR003105">
    <property type="entry name" value="SRA_YDG"/>
</dbReference>
<dbReference type="InterPro" id="IPR029071">
    <property type="entry name" value="Ubiquitin-like_domsf"/>
</dbReference>
<evidence type="ECO:0000256" key="12">
    <source>
        <dbReference type="PROSITE-ProRule" id="PRU00175"/>
    </source>
</evidence>
<dbReference type="STRING" id="765915.A0A1Y2HUK3"/>
<comment type="pathway">
    <text evidence="2">Protein modification; protein ubiquitination.</text>
</comment>
<dbReference type="SUPFAM" id="SSF54236">
    <property type="entry name" value="Ubiquitin-like"/>
    <property type="match status" value="1"/>
</dbReference>
<dbReference type="GO" id="GO:0061630">
    <property type="term" value="F:ubiquitin protein ligase activity"/>
    <property type="evidence" value="ECO:0007669"/>
    <property type="project" value="UniProtKB-EC"/>
</dbReference>
<keyword evidence="5" id="KW-0479">Metal-binding</keyword>
<feature type="compositionally biased region" description="Low complexity" evidence="14">
    <location>
        <begin position="1"/>
        <end position="33"/>
    </location>
</feature>
<keyword evidence="20" id="KW-1185">Reference proteome</keyword>
<dbReference type="Gene3D" id="3.30.40.10">
    <property type="entry name" value="Zinc/RING finger domain, C3HC4 (zinc finger)"/>
    <property type="match status" value="1"/>
</dbReference>
<dbReference type="Pfam" id="PF00628">
    <property type="entry name" value="PHD"/>
    <property type="match status" value="1"/>
</dbReference>
<evidence type="ECO:0000259" key="16">
    <source>
        <dbReference type="PROSITE" id="PS50053"/>
    </source>
</evidence>
<comment type="subcellular location">
    <subcellularLocation>
        <location evidence="13">Nucleus</location>
    </subcellularLocation>
</comment>
<feature type="domain" description="RING-type" evidence="17">
    <location>
        <begin position="647"/>
        <end position="689"/>
    </location>
</feature>
<evidence type="ECO:0000256" key="2">
    <source>
        <dbReference type="ARBA" id="ARBA00004906"/>
    </source>
</evidence>
<accession>A0A1Y2HUK3</accession>
<evidence type="ECO:0000256" key="4">
    <source>
        <dbReference type="ARBA" id="ARBA00022679"/>
    </source>
</evidence>
<dbReference type="Gene3D" id="2.30.30.1150">
    <property type="match status" value="1"/>
</dbReference>
<evidence type="ECO:0000256" key="9">
    <source>
        <dbReference type="ARBA" id="ARBA00023125"/>
    </source>
</evidence>
<dbReference type="SMART" id="SM00466">
    <property type="entry name" value="SRA"/>
    <property type="match status" value="1"/>
</dbReference>
<dbReference type="Gene3D" id="2.30.280.10">
    <property type="entry name" value="SRA-YDG"/>
    <property type="match status" value="1"/>
</dbReference>
<feature type="region of interest" description="Disordered" evidence="14">
    <location>
        <begin position="1"/>
        <end position="60"/>
    </location>
</feature>
<keyword evidence="10 13" id="KW-0539">Nucleus</keyword>
<dbReference type="PANTHER" id="PTHR14140">
    <property type="entry name" value="E3 UBIQUITIN-PROTEIN LIGASE UHRF-RELATED"/>
    <property type="match status" value="1"/>
</dbReference>
<keyword evidence="11" id="KW-0131">Cell cycle</keyword>
<dbReference type="PROSITE" id="PS50089">
    <property type="entry name" value="ZF_RING_2"/>
    <property type="match status" value="1"/>
</dbReference>
<dbReference type="InterPro" id="IPR045134">
    <property type="entry name" value="UHRF1/2-like"/>
</dbReference>
<evidence type="ECO:0000313" key="20">
    <source>
        <dbReference type="Proteomes" id="UP000193411"/>
    </source>
</evidence>
<evidence type="ECO:0000256" key="6">
    <source>
        <dbReference type="ARBA" id="ARBA00022771"/>
    </source>
</evidence>
<evidence type="ECO:0000256" key="3">
    <source>
        <dbReference type="ARBA" id="ARBA00012483"/>
    </source>
</evidence>
<evidence type="ECO:0000256" key="10">
    <source>
        <dbReference type="ARBA" id="ARBA00023242"/>
    </source>
</evidence>
<dbReference type="SMART" id="SM00249">
    <property type="entry name" value="PHD"/>
    <property type="match status" value="1"/>
</dbReference>
<dbReference type="SUPFAM" id="SSF57850">
    <property type="entry name" value="RING/U-box"/>
    <property type="match status" value="1"/>
</dbReference>
<keyword evidence="8" id="KW-0862">Zinc</keyword>
<dbReference type="SUPFAM" id="SSF88697">
    <property type="entry name" value="PUA domain-like"/>
    <property type="match status" value="1"/>
</dbReference>
<comment type="caution">
    <text evidence="19">The sequence shown here is derived from an EMBL/GenBank/DDBJ whole genome shotgun (WGS) entry which is preliminary data.</text>
</comment>
<dbReference type="Pfam" id="PF02182">
    <property type="entry name" value="SAD_SRA"/>
    <property type="match status" value="1"/>
</dbReference>
<feature type="domain" description="PHD-type" evidence="15">
    <location>
        <begin position="255"/>
        <end position="305"/>
    </location>
</feature>
<evidence type="ECO:0000259" key="17">
    <source>
        <dbReference type="PROSITE" id="PS50089"/>
    </source>
</evidence>
<dbReference type="InterPro" id="IPR015947">
    <property type="entry name" value="PUA-like_sf"/>
</dbReference>
<protein>
    <recommendedName>
        <fullName evidence="3">RING-type E3 ubiquitin transferase</fullName>
        <ecNumber evidence="3">2.3.2.27</ecNumber>
    </recommendedName>
</protein>
<feature type="compositionally biased region" description="Low complexity" evidence="14">
    <location>
        <begin position="581"/>
        <end position="595"/>
    </location>
</feature>
<dbReference type="EMBL" id="MCFL01000012">
    <property type="protein sequence ID" value="ORZ37451.1"/>
    <property type="molecule type" value="Genomic_DNA"/>
</dbReference>
<proteinExistence type="predicted"/>
<dbReference type="PROSITE" id="PS50016">
    <property type="entry name" value="ZF_PHD_2"/>
    <property type="match status" value="1"/>
</dbReference>
<dbReference type="EC" id="2.3.2.27" evidence="3"/>
<dbReference type="PROSITE" id="PS51015">
    <property type="entry name" value="YDG"/>
    <property type="match status" value="1"/>
</dbReference>
<dbReference type="AlphaFoldDB" id="A0A1Y2HUK3"/>
<feature type="region of interest" description="Disordered" evidence="14">
    <location>
        <begin position="548"/>
        <end position="600"/>
    </location>
</feature>
<evidence type="ECO:0000256" key="7">
    <source>
        <dbReference type="ARBA" id="ARBA00022786"/>
    </source>
</evidence>
<evidence type="ECO:0000313" key="19">
    <source>
        <dbReference type="EMBL" id="ORZ37451.1"/>
    </source>
</evidence>
<name>A0A1Y2HUK3_9FUNG</name>
<evidence type="ECO:0000259" key="18">
    <source>
        <dbReference type="PROSITE" id="PS51015"/>
    </source>
</evidence>
<dbReference type="Gene3D" id="3.10.20.90">
    <property type="entry name" value="Phosphatidylinositol 3-kinase Catalytic Subunit, Chain A, domain 1"/>
    <property type="match status" value="1"/>
</dbReference>
<organism evidence="19 20">
    <name type="scientific">Catenaria anguillulae PL171</name>
    <dbReference type="NCBI Taxonomy" id="765915"/>
    <lineage>
        <taxon>Eukaryota</taxon>
        <taxon>Fungi</taxon>
        <taxon>Fungi incertae sedis</taxon>
        <taxon>Blastocladiomycota</taxon>
        <taxon>Blastocladiomycetes</taxon>
        <taxon>Blastocladiales</taxon>
        <taxon>Catenariaceae</taxon>
        <taxon>Catenaria</taxon>
    </lineage>
</organism>
<dbReference type="InterPro" id="IPR011011">
    <property type="entry name" value="Znf_FYVE_PHD"/>
</dbReference>
<feature type="domain" description="YDG" evidence="18">
    <location>
        <begin position="350"/>
        <end position="522"/>
    </location>
</feature>